<proteinExistence type="predicted"/>
<evidence type="ECO:0000256" key="1">
    <source>
        <dbReference type="SAM" id="MobiDB-lite"/>
    </source>
</evidence>
<protein>
    <recommendedName>
        <fullName evidence="3">Reverse transcriptase domain-containing protein</fullName>
    </recommendedName>
</protein>
<reference evidence="2" key="1">
    <citation type="journal article" date="2019" name="Sci. Rep.">
        <title>Draft genome of Tanacetum cinerariifolium, the natural source of mosquito coil.</title>
        <authorList>
            <person name="Yamashiro T."/>
            <person name="Shiraishi A."/>
            <person name="Satake H."/>
            <person name="Nakayama K."/>
        </authorList>
    </citation>
    <scope>NUCLEOTIDE SEQUENCE</scope>
</reference>
<evidence type="ECO:0008006" key="3">
    <source>
        <dbReference type="Google" id="ProtNLM"/>
    </source>
</evidence>
<comment type="caution">
    <text evidence="2">The sequence shown here is derived from an EMBL/GenBank/DDBJ whole genome shotgun (WGS) entry which is preliminary data.</text>
</comment>
<name>A0A699RP20_TANCI</name>
<sequence length="100" mass="11431">QSVFDRLSEAYLPNTIRSRLQKIDSRDPPRGRSHARTLSASRGDHDRGREGFRSTRESYGDSFSHSHRDEGRRHNTKRRDSVPVVLYAVEKIRQGPGGNS</sequence>
<gene>
    <name evidence="2" type="ORF">Tci_859503</name>
</gene>
<feature type="non-terminal residue" evidence="2">
    <location>
        <position position="1"/>
    </location>
</feature>
<feature type="region of interest" description="Disordered" evidence="1">
    <location>
        <begin position="18"/>
        <end position="100"/>
    </location>
</feature>
<feature type="compositionally biased region" description="Basic and acidic residues" evidence="1">
    <location>
        <begin position="21"/>
        <end position="30"/>
    </location>
</feature>
<dbReference type="EMBL" id="BKCJ011110779">
    <property type="protein sequence ID" value="GFC87533.1"/>
    <property type="molecule type" value="Genomic_DNA"/>
</dbReference>
<organism evidence="2">
    <name type="scientific">Tanacetum cinerariifolium</name>
    <name type="common">Dalmatian daisy</name>
    <name type="synonym">Chrysanthemum cinerariifolium</name>
    <dbReference type="NCBI Taxonomy" id="118510"/>
    <lineage>
        <taxon>Eukaryota</taxon>
        <taxon>Viridiplantae</taxon>
        <taxon>Streptophyta</taxon>
        <taxon>Embryophyta</taxon>
        <taxon>Tracheophyta</taxon>
        <taxon>Spermatophyta</taxon>
        <taxon>Magnoliopsida</taxon>
        <taxon>eudicotyledons</taxon>
        <taxon>Gunneridae</taxon>
        <taxon>Pentapetalae</taxon>
        <taxon>asterids</taxon>
        <taxon>campanulids</taxon>
        <taxon>Asterales</taxon>
        <taxon>Asteraceae</taxon>
        <taxon>Asteroideae</taxon>
        <taxon>Anthemideae</taxon>
        <taxon>Anthemidinae</taxon>
        <taxon>Tanacetum</taxon>
    </lineage>
</organism>
<dbReference type="AlphaFoldDB" id="A0A699RP20"/>
<feature type="compositionally biased region" description="Basic and acidic residues" evidence="1">
    <location>
        <begin position="42"/>
        <end position="81"/>
    </location>
</feature>
<evidence type="ECO:0000313" key="2">
    <source>
        <dbReference type="EMBL" id="GFC87533.1"/>
    </source>
</evidence>
<accession>A0A699RP20</accession>